<evidence type="ECO:0000256" key="1">
    <source>
        <dbReference type="SAM" id="MobiDB-lite"/>
    </source>
</evidence>
<proteinExistence type="predicted"/>
<evidence type="ECO:0008006" key="3">
    <source>
        <dbReference type="Google" id="ProtNLM"/>
    </source>
</evidence>
<organism evidence="2">
    <name type="scientific">Caldicellulosiruptor owensensis</name>
    <dbReference type="NCBI Taxonomy" id="55205"/>
    <lineage>
        <taxon>Bacteria</taxon>
        <taxon>Bacillati</taxon>
        <taxon>Bacillota</taxon>
        <taxon>Bacillota incertae sedis</taxon>
        <taxon>Caldicellulosiruptorales</taxon>
        <taxon>Caldicellulosiruptoraceae</taxon>
        <taxon>Caldicellulosiruptor</taxon>
    </lineage>
</organism>
<accession>A0A7C5Z933</accession>
<reference evidence="2" key="1">
    <citation type="journal article" date="2020" name="mSystems">
        <title>Genome- and Community-Level Interaction Insights into Carbon Utilization and Element Cycling Functions of Hydrothermarchaeota in Hydrothermal Sediment.</title>
        <authorList>
            <person name="Zhou Z."/>
            <person name="Liu Y."/>
            <person name="Xu W."/>
            <person name="Pan J."/>
            <person name="Luo Z.H."/>
            <person name="Li M."/>
        </authorList>
    </citation>
    <scope>NUCLEOTIDE SEQUENCE [LARGE SCALE GENOMIC DNA]</scope>
    <source>
        <strain evidence="2">SpSt-102</strain>
    </source>
</reference>
<feature type="region of interest" description="Disordered" evidence="1">
    <location>
        <begin position="313"/>
        <end position="337"/>
    </location>
</feature>
<sequence>MSILEEIEAFESWLETNSLSPLAQLLWYKLASIKNRLTKTEWFSISNQELMTKTCILSEHTLIEARNELKRAGLIDFVSGKKGQPTLYKLNPISNLSREKPAENTVQKMHCKKYTANFAVNQDNSNSNTSDNTEVNTAENTLQKMQCKKCSENFAVKESEQKSVSPVDSCSQTALLNKSQQNDKDINIFDINNNNTNTLNKNQENLEILENNKLTNVNTEVGLKEQGTTGEGVNNPPPVVNSRQLIADLVKRFEEITGKHDKKLYPLLGQLYNDYGYAEVLWALDRLEWGLKNKKIEKPEGYLINVLKNGNDKKKESEADGKRKKDNRRYGELLPDDPYSIIKPIRLGKQPDPDFDPYASIPVIRLGQNSTA</sequence>
<gene>
    <name evidence="2" type="ORF">ENL71_07060</name>
</gene>
<feature type="compositionally biased region" description="Basic and acidic residues" evidence="1">
    <location>
        <begin position="313"/>
        <end position="331"/>
    </location>
</feature>
<evidence type="ECO:0000313" key="2">
    <source>
        <dbReference type="EMBL" id="HHS02240.1"/>
    </source>
</evidence>
<name>A0A7C5Z933_9FIRM</name>
<comment type="caution">
    <text evidence="2">The sequence shown here is derived from an EMBL/GenBank/DDBJ whole genome shotgun (WGS) entry which is preliminary data.</text>
</comment>
<protein>
    <recommendedName>
        <fullName evidence="3">DnaD domain protein</fullName>
    </recommendedName>
</protein>
<dbReference type="AlphaFoldDB" id="A0A7C5Z933"/>
<dbReference type="EMBL" id="DRUZ01000084">
    <property type="protein sequence ID" value="HHS02240.1"/>
    <property type="molecule type" value="Genomic_DNA"/>
</dbReference>